<comment type="caution">
    <text evidence="2">The sequence shown here is derived from an EMBL/GenBank/DDBJ whole genome shotgun (WGS) entry which is preliminary data.</text>
</comment>
<dbReference type="Pfam" id="PF12274">
    <property type="entry name" value="DUF3615"/>
    <property type="match status" value="1"/>
</dbReference>
<dbReference type="EMBL" id="JAUUTY010000007">
    <property type="protein sequence ID" value="KAK1612370.1"/>
    <property type="molecule type" value="Genomic_DNA"/>
</dbReference>
<accession>A0AAD8R1N1</accession>
<dbReference type="PANTHER" id="PTHR33326:SF21">
    <property type="match status" value="1"/>
</dbReference>
<feature type="domain" description="DUF3615" evidence="1">
    <location>
        <begin position="80"/>
        <end position="180"/>
    </location>
</feature>
<dbReference type="AlphaFoldDB" id="A0AAD8R1N1"/>
<evidence type="ECO:0000313" key="2">
    <source>
        <dbReference type="EMBL" id="KAK1612370.1"/>
    </source>
</evidence>
<keyword evidence="3" id="KW-1185">Reference proteome</keyword>
<evidence type="ECO:0000259" key="1">
    <source>
        <dbReference type="Pfam" id="PF12274"/>
    </source>
</evidence>
<reference evidence="2" key="1">
    <citation type="submission" date="2023-07" db="EMBL/GenBank/DDBJ databases">
        <title>A chromosome-level genome assembly of Lolium multiflorum.</title>
        <authorList>
            <person name="Chen Y."/>
            <person name="Copetti D."/>
            <person name="Kolliker R."/>
            <person name="Studer B."/>
        </authorList>
    </citation>
    <scope>NUCLEOTIDE SEQUENCE</scope>
    <source>
        <strain evidence="2">02402/16</strain>
        <tissue evidence="2">Leaf</tissue>
    </source>
</reference>
<proteinExistence type="predicted"/>
<sequence length="209" mass="24314">MFPTTTSTTPEYFVGRFDTRLETWQDPTPRKSETTFEEFREACIKAARRNHSLMDARSSVRLSEEQVRQREEQDHKFLMIALEVYTKKNNMQPTELEFVEVKGRNLIDEFGLGYLHFNFLVKGLDGKNSMFFAEVHHDLEDENDVYLCKPLEEEDMKPSKKNDEALCKGCEYGAKDLIHPSCGSFRGGHKDVCPLRSDSDDDECDYEFV</sequence>
<dbReference type="InterPro" id="IPR022059">
    <property type="entry name" value="DUF3615"/>
</dbReference>
<dbReference type="PANTHER" id="PTHR33326">
    <property type="entry name" value="OS05G0543800 PROTEIN"/>
    <property type="match status" value="1"/>
</dbReference>
<name>A0AAD8R1N1_LOLMU</name>
<gene>
    <name evidence="2" type="ORF">QYE76_036043</name>
</gene>
<dbReference type="Proteomes" id="UP001231189">
    <property type="component" value="Unassembled WGS sequence"/>
</dbReference>
<protein>
    <recommendedName>
        <fullName evidence="1">DUF3615 domain-containing protein</fullName>
    </recommendedName>
</protein>
<evidence type="ECO:0000313" key="3">
    <source>
        <dbReference type="Proteomes" id="UP001231189"/>
    </source>
</evidence>
<organism evidence="2 3">
    <name type="scientific">Lolium multiflorum</name>
    <name type="common">Italian ryegrass</name>
    <name type="synonym">Lolium perenne subsp. multiflorum</name>
    <dbReference type="NCBI Taxonomy" id="4521"/>
    <lineage>
        <taxon>Eukaryota</taxon>
        <taxon>Viridiplantae</taxon>
        <taxon>Streptophyta</taxon>
        <taxon>Embryophyta</taxon>
        <taxon>Tracheophyta</taxon>
        <taxon>Spermatophyta</taxon>
        <taxon>Magnoliopsida</taxon>
        <taxon>Liliopsida</taxon>
        <taxon>Poales</taxon>
        <taxon>Poaceae</taxon>
        <taxon>BOP clade</taxon>
        <taxon>Pooideae</taxon>
        <taxon>Poodae</taxon>
        <taxon>Poeae</taxon>
        <taxon>Poeae Chloroplast Group 2 (Poeae type)</taxon>
        <taxon>Loliodinae</taxon>
        <taxon>Loliinae</taxon>
        <taxon>Lolium</taxon>
    </lineage>
</organism>